<evidence type="ECO:0000256" key="4">
    <source>
        <dbReference type="SAM" id="Phobius"/>
    </source>
</evidence>
<dbReference type="Gene3D" id="1.20.1250.20">
    <property type="entry name" value="MFS general substrate transporter like domains"/>
    <property type="match status" value="1"/>
</dbReference>
<dbReference type="Pfam" id="PF07690">
    <property type="entry name" value="MFS_1"/>
    <property type="match status" value="1"/>
</dbReference>
<name>A0ABY1NSJ1_9BACT</name>
<evidence type="ECO:0000313" key="7">
    <source>
        <dbReference type="Proteomes" id="UP001157915"/>
    </source>
</evidence>
<feature type="transmembrane region" description="Helical" evidence="4">
    <location>
        <begin position="65"/>
        <end position="85"/>
    </location>
</feature>
<feature type="transmembrane region" description="Helical" evidence="4">
    <location>
        <begin position="183"/>
        <end position="202"/>
    </location>
</feature>
<feature type="transmembrane region" description="Helical" evidence="4">
    <location>
        <begin position="97"/>
        <end position="114"/>
    </location>
</feature>
<feature type="transmembrane region" description="Helical" evidence="4">
    <location>
        <begin position="384"/>
        <end position="403"/>
    </location>
</feature>
<feature type="transmembrane region" description="Helical" evidence="4">
    <location>
        <begin position="30"/>
        <end position="53"/>
    </location>
</feature>
<protein>
    <submittedName>
        <fullName evidence="6">MFS transporter, CP family, cyanate transporter</fullName>
    </submittedName>
</protein>
<dbReference type="InterPro" id="IPR036259">
    <property type="entry name" value="MFS_trans_sf"/>
</dbReference>
<keyword evidence="1 4" id="KW-0812">Transmembrane</keyword>
<dbReference type="SUPFAM" id="SSF103473">
    <property type="entry name" value="MFS general substrate transporter"/>
    <property type="match status" value="1"/>
</dbReference>
<evidence type="ECO:0000313" key="6">
    <source>
        <dbReference type="EMBL" id="SMP16153.1"/>
    </source>
</evidence>
<feature type="domain" description="Major facilitator superfamily (MFS) profile" evidence="5">
    <location>
        <begin position="29"/>
        <end position="404"/>
    </location>
</feature>
<evidence type="ECO:0000256" key="2">
    <source>
        <dbReference type="ARBA" id="ARBA00022989"/>
    </source>
</evidence>
<dbReference type="InterPro" id="IPR011701">
    <property type="entry name" value="MFS"/>
</dbReference>
<feature type="transmembrane region" description="Helical" evidence="4">
    <location>
        <begin position="227"/>
        <end position="249"/>
    </location>
</feature>
<feature type="transmembrane region" description="Helical" evidence="4">
    <location>
        <begin position="261"/>
        <end position="281"/>
    </location>
</feature>
<dbReference type="CDD" id="cd17339">
    <property type="entry name" value="MFS_NIMT_CynX_like"/>
    <property type="match status" value="1"/>
</dbReference>
<feature type="transmembrane region" description="Helical" evidence="4">
    <location>
        <begin position="154"/>
        <end position="177"/>
    </location>
</feature>
<feature type="transmembrane region" description="Helical" evidence="4">
    <location>
        <begin position="360"/>
        <end position="378"/>
    </location>
</feature>
<keyword evidence="3 4" id="KW-0472">Membrane</keyword>
<dbReference type="PANTHER" id="PTHR23523:SF2">
    <property type="entry name" value="2-NITROIMIDAZOLE TRANSPORTER"/>
    <property type="match status" value="1"/>
</dbReference>
<evidence type="ECO:0000256" key="3">
    <source>
        <dbReference type="ARBA" id="ARBA00023136"/>
    </source>
</evidence>
<gene>
    <name evidence="6" type="ORF">SAMN06265367_102591</name>
</gene>
<evidence type="ECO:0000256" key="1">
    <source>
        <dbReference type="ARBA" id="ARBA00022692"/>
    </source>
</evidence>
<organism evidence="6 7">
    <name type="scientific">Algoriphagus winogradskyi</name>
    <dbReference type="NCBI Taxonomy" id="237017"/>
    <lineage>
        <taxon>Bacteria</taxon>
        <taxon>Pseudomonadati</taxon>
        <taxon>Bacteroidota</taxon>
        <taxon>Cytophagia</taxon>
        <taxon>Cytophagales</taxon>
        <taxon>Cyclobacteriaceae</taxon>
        <taxon>Algoriphagus</taxon>
    </lineage>
</organism>
<keyword evidence="7" id="KW-1185">Reference proteome</keyword>
<evidence type="ECO:0000259" key="5">
    <source>
        <dbReference type="PROSITE" id="PS50850"/>
    </source>
</evidence>
<dbReference type="InterPro" id="IPR052524">
    <property type="entry name" value="MFS_Cyanate_Porter"/>
</dbReference>
<dbReference type="EMBL" id="FXUA01000002">
    <property type="protein sequence ID" value="SMP16153.1"/>
    <property type="molecule type" value="Genomic_DNA"/>
</dbReference>
<feature type="transmembrane region" description="Helical" evidence="4">
    <location>
        <begin position="317"/>
        <end position="339"/>
    </location>
</feature>
<dbReference type="Proteomes" id="UP001157915">
    <property type="component" value="Unassembled WGS sequence"/>
</dbReference>
<feature type="transmembrane region" description="Helical" evidence="4">
    <location>
        <begin position="293"/>
        <end position="311"/>
    </location>
</feature>
<comment type="caution">
    <text evidence="6">The sequence shown here is derived from an EMBL/GenBank/DDBJ whole genome shotgun (WGS) entry which is preliminary data.</text>
</comment>
<dbReference type="PANTHER" id="PTHR23523">
    <property type="match status" value="1"/>
</dbReference>
<sequence>MPFSQSLNPIVTPFNFYTSVLTKPLSSQSLLITGIILVSINLRTSIASVGPLIPFIREDLGLSNGLAGFLTTLPLLTFATFSLFAPGIGKRLGMGRAVFLGVAILTAGVILRVLGGIELMLFGTALTGIGIVIANVLLIPLIKVRLPEKLGLMTALLATMMSLFAAIAVGMSVPIAVDWDFGWRGSLAFWAVFMVLAMILWIPQLQRPKASLTEVTDPAKNVWKSKLAWQITIFMGCQSVMYFTMVTWLPDMLISRGWTPAQAGFVSSMMQVISLLGSYFAPNFLIKLREQSGVVLAVGVAYVLGYLGLFVENEWVTYASLGIVGICMGSSLSIAYTLIALRTAEDQTTAKLSAMVQSSGYYLAALGPFLFGVSLDLFDNWNVLIFFLLFFALAFTFFGVPAGRDSKI</sequence>
<reference evidence="6 7" key="1">
    <citation type="submission" date="2017-05" db="EMBL/GenBank/DDBJ databases">
        <authorList>
            <person name="Varghese N."/>
            <person name="Submissions S."/>
        </authorList>
    </citation>
    <scope>NUCLEOTIDE SEQUENCE [LARGE SCALE GENOMIC DNA]</scope>
    <source>
        <strain evidence="6 7">DSM 15360</strain>
    </source>
</reference>
<dbReference type="PROSITE" id="PS50850">
    <property type="entry name" value="MFS"/>
    <property type="match status" value="1"/>
</dbReference>
<keyword evidence="2 4" id="KW-1133">Transmembrane helix</keyword>
<accession>A0ABY1NSJ1</accession>
<dbReference type="InterPro" id="IPR020846">
    <property type="entry name" value="MFS_dom"/>
</dbReference>
<proteinExistence type="predicted"/>
<feature type="transmembrane region" description="Helical" evidence="4">
    <location>
        <begin position="120"/>
        <end position="142"/>
    </location>
</feature>